<accession>A0AAN7VWQ3</accession>
<organism evidence="3 4">
    <name type="scientific">Elasticomyces elasticus</name>
    <dbReference type="NCBI Taxonomy" id="574655"/>
    <lineage>
        <taxon>Eukaryota</taxon>
        <taxon>Fungi</taxon>
        <taxon>Dikarya</taxon>
        <taxon>Ascomycota</taxon>
        <taxon>Pezizomycotina</taxon>
        <taxon>Dothideomycetes</taxon>
        <taxon>Dothideomycetidae</taxon>
        <taxon>Mycosphaerellales</taxon>
        <taxon>Teratosphaeriaceae</taxon>
        <taxon>Elasticomyces</taxon>
    </lineage>
</organism>
<dbReference type="GO" id="GO:0006629">
    <property type="term" value="P:lipid metabolic process"/>
    <property type="evidence" value="ECO:0007669"/>
    <property type="project" value="InterPro"/>
</dbReference>
<feature type="compositionally biased region" description="Basic residues" evidence="1">
    <location>
        <begin position="1"/>
        <end position="10"/>
    </location>
</feature>
<proteinExistence type="predicted"/>
<dbReference type="Gene3D" id="3.40.50.1820">
    <property type="entry name" value="alpha/beta hydrolase"/>
    <property type="match status" value="1"/>
</dbReference>
<dbReference type="EMBL" id="JAVRQU010000002">
    <property type="protein sequence ID" value="KAK5706200.1"/>
    <property type="molecule type" value="Genomic_DNA"/>
</dbReference>
<dbReference type="PANTHER" id="PTHR46023">
    <property type="entry name" value="LIPASE CLASS 3 PROTEIN-LIKE"/>
    <property type="match status" value="1"/>
</dbReference>
<dbReference type="AlphaFoldDB" id="A0AAN7VWQ3"/>
<sequence length="529" mass="58333">MPFLQPKRRNVATPSGAATPPPPYQVHYEPPIQQIHPDAGYAYPYQPQYRPSEAYDREHGVPATAWASTSTVDIPRPHTAGAWQPGPLWETPLNGVTRPVTTGRDNCAVVRKLTQGAALCDRVSAWLADMRSRDNGVPADPEEMEELARGLVLEEERAVEQTNTPVGLSRPQQQSRSGSGGVVNFSKTWLYHNSRLPPGMVPFKVYLPTWSLICRAAQASSDVYKRPHRDDREGYSDADPKQGTKAFIIKSQTVDDKKLLVVAIRGSQKNRVDWLVNFGFDPKQPTGFLDDEGNWCHAGFLQVARAMISSVAAQLRTNIEQDPSWAGCSLLFTGHSAGGAVASLLYMHMLSRMVESDLTVLYGVFRHVHCITFGTPPLSLLPLQKPVRGPNDKNVFYSFANEGDLVVRADWAYVKSLARLVAAPAPITGGRPRLRERVSRQKLRDDLPLTTPNRAIRWPVPEASLSAAGRMVLLREKPGTKTHAVEAVSLTDGELRGVVFGDPAMHHMALYKQRVDDLAFSAVSGRDVG</sequence>
<evidence type="ECO:0000313" key="4">
    <source>
        <dbReference type="Proteomes" id="UP001310594"/>
    </source>
</evidence>
<feature type="region of interest" description="Disordered" evidence="1">
    <location>
        <begin position="160"/>
        <end position="180"/>
    </location>
</feature>
<evidence type="ECO:0000256" key="1">
    <source>
        <dbReference type="SAM" id="MobiDB-lite"/>
    </source>
</evidence>
<dbReference type="SUPFAM" id="SSF53474">
    <property type="entry name" value="alpha/beta-Hydrolases"/>
    <property type="match status" value="1"/>
</dbReference>
<comment type="caution">
    <text evidence="3">The sequence shown here is derived from an EMBL/GenBank/DDBJ whole genome shotgun (WGS) entry which is preliminary data.</text>
</comment>
<reference evidence="3" key="1">
    <citation type="submission" date="2023-08" db="EMBL/GenBank/DDBJ databases">
        <title>Black Yeasts Isolated from many extreme environments.</title>
        <authorList>
            <person name="Coleine C."/>
            <person name="Stajich J.E."/>
            <person name="Selbmann L."/>
        </authorList>
    </citation>
    <scope>NUCLEOTIDE SEQUENCE</scope>
    <source>
        <strain evidence="3">CCFEE 5810</strain>
    </source>
</reference>
<evidence type="ECO:0000313" key="3">
    <source>
        <dbReference type="EMBL" id="KAK5706200.1"/>
    </source>
</evidence>
<feature type="domain" description="Fungal lipase-type" evidence="2">
    <location>
        <begin position="261"/>
        <end position="409"/>
    </location>
</feature>
<name>A0AAN7VWQ3_9PEZI</name>
<evidence type="ECO:0000259" key="2">
    <source>
        <dbReference type="Pfam" id="PF01764"/>
    </source>
</evidence>
<dbReference type="Pfam" id="PF01764">
    <property type="entry name" value="Lipase_3"/>
    <property type="match status" value="1"/>
</dbReference>
<dbReference type="Proteomes" id="UP001310594">
    <property type="component" value="Unassembled WGS sequence"/>
</dbReference>
<gene>
    <name evidence="3" type="ORF">LTR97_001187</name>
</gene>
<dbReference type="PANTHER" id="PTHR46023:SF6">
    <property type="entry name" value="LIPASE CLASS 3 FAMILY PROTEIN"/>
    <property type="match status" value="1"/>
</dbReference>
<dbReference type="InterPro" id="IPR002921">
    <property type="entry name" value="Fungal_lipase-type"/>
</dbReference>
<protein>
    <recommendedName>
        <fullName evidence="2">Fungal lipase-type domain-containing protein</fullName>
    </recommendedName>
</protein>
<dbReference type="InterPro" id="IPR029058">
    <property type="entry name" value="AB_hydrolase_fold"/>
</dbReference>
<dbReference type="CDD" id="cd00519">
    <property type="entry name" value="Lipase_3"/>
    <property type="match status" value="1"/>
</dbReference>
<feature type="region of interest" description="Disordered" evidence="1">
    <location>
        <begin position="1"/>
        <end position="30"/>
    </location>
</feature>